<dbReference type="PROSITE" id="PS51257">
    <property type="entry name" value="PROKAR_LIPOPROTEIN"/>
    <property type="match status" value="1"/>
</dbReference>
<dbReference type="InterPro" id="IPR040716">
    <property type="entry name" value="Wza_C"/>
</dbReference>
<keyword evidence="7 15" id="KW-0732">Signal</keyword>
<feature type="domain" description="Polysaccharide export protein N-terminal" evidence="16">
    <location>
        <begin position="70"/>
        <end position="153"/>
    </location>
</feature>
<dbReference type="PANTHER" id="PTHR33619:SF3">
    <property type="entry name" value="POLYSACCHARIDE EXPORT PROTEIN GFCE-RELATED"/>
    <property type="match status" value="1"/>
</dbReference>
<comment type="subcellular location">
    <subcellularLocation>
        <location evidence="1">Cell outer membrane</location>
        <topology evidence="1">Multi-pass membrane protein</topology>
    </subcellularLocation>
</comment>
<evidence type="ECO:0000256" key="11">
    <source>
        <dbReference type="ARBA" id="ARBA00023136"/>
    </source>
</evidence>
<evidence type="ECO:0000256" key="12">
    <source>
        <dbReference type="ARBA" id="ARBA00023139"/>
    </source>
</evidence>
<evidence type="ECO:0000256" key="2">
    <source>
        <dbReference type="ARBA" id="ARBA00009450"/>
    </source>
</evidence>
<dbReference type="GO" id="GO:0006811">
    <property type="term" value="P:monoatomic ion transport"/>
    <property type="evidence" value="ECO:0007669"/>
    <property type="project" value="UniProtKB-KW"/>
</dbReference>
<feature type="domain" description="SLBB" evidence="18">
    <location>
        <begin position="243"/>
        <end position="330"/>
    </location>
</feature>
<comment type="similarity">
    <text evidence="2">Belongs to the BexD/CtrA/VexA family.</text>
</comment>
<dbReference type="GO" id="GO:0009279">
    <property type="term" value="C:cell outer membrane"/>
    <property type="evidence" value="ECO:0007669"/>
    <property type="project" value="UniProtKB-SubCell"/>
</dbReference>
<accession>A0A918YZF9</accession>
<evidence type="ECO:0000256" key="7">
    <source>
        <dbReference type="ARBA" id="ARBA00022729"/>
    </source>
</evidence>
<evidence type="ECO:0000256" key="9">
    <source>
        <dbReference type="ARBA" id="ARBA00023065"/>
    </source>
</evidence>
<keyword evidence="12" id="KW-0564">Palmitate</keyword>
<evidence type="ECO:0000256" key="3">
    <source>
        <dbReference type="ARBA" id="ARBA00022448"/>
    </source>
</evidence>
<evidence type="ECO:0000259" key="16">
    <source>
        <dbReference type="Pfam" id="PF02563"/>
    </source>
</evidence>
<keyword evidence="14" id="KW-0449">Lipoprotein</keyword>
<evidence type="ECO:0000313" key="19">
    <source>
        <dbReference type="EMBL" id="GHE29281.1"/>
    </source>
</evidence>
<evidence type="ECO:0000256" key="1">
    <source>
        <dbReference type="ARBA" id="ARBA00004571"/>
    </source>
</evidence>
<keyword evidence="20" id="KW-1185">Reference proteome</keyword>
<evidence type="ECO:0000256" key="14">
    <source>
        <dbReference type="ARBA" id="ARBA00023288"/>
    </source>
</evidence>
<dbReference type="AlphaFoldDB" id="A0A918YZF9"/>
<evidence type="ECO:0000256" key="6">
    <source>
        <dbReference type="ARBA" id="ARBA00022692"/>
    </source>
</evidence>
<protein>
    <submittedName>
        <fullName evidence="19">Capsular polysaccharide biosynthesis protein</fullName>
    </submittedName>
</protein>
<evidence type="ECO:0000256" key="15">
    <source>
        <dbReference type="SAM" id="SignalP"/>
    </source>
</evidence>
<dbReference type="InterPro" id="IPR054765">
    <property type="entry name" value="SLBB_dom"/>
</dbReference>
<proteinExistence type="inferred from homology"/>
<keyword evidence="6" id="KW-0812">Transmembrane</keyword>
<feature type="signal peptide" evidence="15">
    <location>
        <begin position="1"/>
        <end position="27"/>
    </location>
</feature>
<dbReference type="Gene3D" id="3.10.560.10">
    <property type="entry name" value="Outer membrane lipoprotein wza domain like"/>
    <property type="match status" value="2"/>
</dbReference>
<dbReference type="PANTHER" id="PTHR33619">
    <property type="entry name" value="POLYSACCHARIDE EXPORT PROTEIN GFCE-RELATED"/>
    <property type="match status" value="1"/>
</dbReference>
<comment type="caution">
    <text evidence="19">The sequence shown here is derived from an EMBL/GenBank/DDBJ whole genome shotgun (WGS) entry which is preliminary data.</text>
</comment>
<evidence type="ECO:0000313" key="20">
    <source>
        <dbReference type="Proteomes" id="UP000636453"/>
    </source>
</evidence>
<dbReference type="Pfam" id="PF18412">
    <property type="entry name" value="Wza_C"/>
    <property type="match status" value="1"/>
</dbReference>
<evidence type="ECO:0000256" key="8">
    <source>
        <dbReference type="ARBA" id="ARBA00023047"/>
    </source>
</evidence>
<reference evidence="19" key="1">
    <citation type="journal article" date="2014" name="Int. J. Syst. Evol. Microbiol.">
        <title>Complete genome sequence of Corynebacterium casei LMG S-19264T (=DSM 44701T), isolated from a smear-ripened cheese.</title>
        <authorList>
            <consortium name="US DOE Joint Genome Institute (JGI-PGF)"/>
            <person name="Walter F."/>
            <person name="Albersmeier A."/>
            <person name="Kalinowski J."/>
            <person name="Ruckert C."/>
        </authorList>
    </citation>
    <scope>NUCLEOTIDE SEQUENCE</scope>
    <source>
        <strain evidence="19">KCTC 32020</strain>
    </source>
</reference>
<feature type="domain" description="Outer-membrane lipoprotein Wza C-terminal" evidence="17">
    <location>
        <begin position="333"/>
        <end position="358"/>
    </location>
</feature>
<dbReference type="GO" id="GO:0046930">
    <property type="term" value="C:pore complex"/>
    <property type="evidence" value="ECO:0007669"/>
    <property type="project" value="UniProtKB-KW"/>
</dbReference>
<sequence length="364" mass="39133">MNAPYRALALAFSLTVLTACVPGQHLAADTPDQPDLVESGQVKVVPITPELVAGQTAQTAEVPGELLQYRPDAYRIRPGDSLLVTVWDHPELTTPAGAQQGAANGRLVEANGTLYFPYIGRVQVADKTLDEVRDILRRGLSRYLREPQVDVSLATPGGQIAFEGAFTNTAPQPVTPVPVTLAQAVGRAGINLQQADLSGLTLIRDGRAYTLDYDALNRPGSVAPDIYLKPGDRLFLPYNDDRQVYVLGEVTRPQAITYKTSRMNLTQALGRVGGLNPLTSNGKAVYVIRGLRDVEQGQGTATVYQLDARSPAAFVLADRFPLRPGDVVFVGAAGVTRWNRVISQLLPVSGVLRNLASTQVDVSN</sequence>
<feature type="chain" id="PRO_5037195818" evidence="15">
    <location>
        <begin position="28"/>
        <end position="364"/>
    </location>
</feature>
<dbReference type="Gene3D" id="1.20.5.70">
    <property type="match status" value="1"/>
</dbReference>
<evidence type="ECO:0000259" key="18">
    <source>
        <dbReference type="Pfam" id="PF22461"/>
    </source>
</evidence>
<dbReference type="EMBL" id="BNCF01000003">
    <property type="protein sequence ID" value="GHE29281.1"/>
    <property type="molecule type" value="Genomic_DNA"/>
</dbReference>
<dbReference type="Pfam" id="PF02563">
    <property type="entry name" value="Poly_export"/>
    <property type="match status" value="1"/>
</dbReference>
<dbReference type="InterPro" id="IPR049712">
    <property type="entry name" value="Poly_export"/>
</dbReference>
<gene>
    <name evidence="19" type="ORF">GCM10007167_08920</name>
</gene>
<dbReference type="RefSeq" id="WP_146474770.1">
    <property type="nucleotide sequence ID" value="NZ_BNCF01000003.1"/>
</dbReference>
<dbReference type="OrthoDB" id="9808421at2"/>
<keyword evidence="5" id="KW-0762">Sugar transport</keyword>
<dbReference type="GO" id="GO:0015159">
    <property type="term" value="F:polysaccharide transmembrane transporter activity"/>
    <property type="evidence" value="ECO:0007669"/>
    <property type="project" value="InterPro"/>
</dbReference>
<keyword evidence="10" id="KW-0626">Porin</keyword>
<keyword evidence="3" id="KW-0813">Transport</keyword>
<dbReference type="Pfam" id="PF22461">
    <property type="entry name" value="SLBB_2"/>
    <property type="match status" value="2"/>
</dbReference>
<keyword evidence="8" id="KW-0625">Polysaccharide transport</keyword>
<keyword evidence="4" id="KW-1134">Transmembrane beta strand</keyword>
<keyword evidence="11" id="KW-0472">Membrane</keyword>
<feature type="domain" description="SLBB" evidence="18">
    <location>
        <begin position="164"/>
        <end position="234"/>
    </location>
</feature>
<evidence type="ECO:0000259" key="17">
    <source>
        <dbReference type="Pfam" id="PF18412"/>
    </source>
</evidence>
<reference evidence="19" key="2">
    <citation type="submission" date="2020-09" db="EMBL/GenBank/DDBJ databases">
        <authorList>
            <person name="Sun Q."/>
            <person name="Kim S."/>
        </authorList>
    </citation>
    <scope>NUCLEOTIDE SEQUENCE</scope>
    <source>
        <strain evidence="19">KCTC 32020</strain>
    </source>
</reference>
<dbReference type="Proteomes" id="UP000636453">
    <property type="component" value="Unassembled WGS sequence"/>
</dbReference>
<evidence type="ECO:0000256" key="13">
    <source>
        <dbReference type="ARBA" id="ARBA00023237"/>
    </source>
</evidence>
<keyword evidence="13" id="KW-0998">Cell outer membrane</keyword>
<dbReference type="GO" id="GO:0015288">
    <property type="term" value="F:porin activity"/>
    <property type="evidence" value="ECO:0007669"/>
    <property type="project" value="UniProtKB-KW"/>
</dbReference>
<evidence type="ECO:0000256" key="10">
    <source>
        <dbReference type="ARBA" id="ARBA00023114"/>
    </source>
</evidence>
<evidence type="ECO:0000256" key="4">
    <source>
        <dbReference type="ARBA" id="ARBA00022452"/>
    </source>
</evidence>
<dbReference type="InterPro" id="IPR003715">
    <property type="entry name" value="Poly_export_N"/>
</dbReference>
<keyword evidence="9" id="KW-0406">Ion transport</keyword>
<dbReference type="Gene3D" id="3.30.1950.10">
    <property type="entry name" value="wza like domain"/>
    <property type="match status" value="1"/>
</dbReference>
<evidence type="ECO:0000256" key="5">
    <source>
        <dbReference type="ARBA" id="ARBA00022597"/>
    </source>
</evidence>
<organism evidence="19 20">
    <name type="scientific">Vulcaniibacterium thermophilum</name>
    <dbReference type="NCBI Taxonomy" id="1169913"/>
    <lineage>
        <taxon>Bacteria</taxon>
        <taxon>Pseudomonadati</taxon>
        <taxon>Pseudomonadota</taxon>
        <taxon>Gammaproteobacteria</taxon>
        <taxon>Lysobacterales</taxon>
        <taxon>Lysobacteraceae</taxon>
        <taxon>Vulcaniibacterium</taxon>
    </lineage>
</organism>
<name>A0A918YZF9_9GAMM</name>